<dbReference type="GO" id="GO:0006508">
    <property type="term" value="P:proteolysis"/>
    <property type="evidence" value="ECO:0007669"/>
    <property type="project" value="UniProtKB-KW"/>
</dbReference>
<accession>A0A0B1TQ45</accession>
<dbReference type="InterPro" id="IPR025661">
    <property type="entry name" value="Pept_asp_AS"/>
</dbReference>
<dbReference type="SUPFAM" id="SSF54001">
    <property type="entry name" value="Cysteine proteinases"/>
    <property type="match status" value="1"/>
</dbReference>
<dbReference type="Proteomes" id="UP000053660">
    <property type="component" value="Unassembled WGS sequence"/>
</dbReference>
<keyword evidence="2" id="KW-1015">Disulfide bond</keyword>
<evidence type="ECO:0000313" key="4">
    <source>
        <dbReference type="EMBL" id="KHJ99399.1"/>
    </source>
</evidence>
<evidence type="ECO:0000256" key="1">
    <source>
        <dbReference type="ARBA" id="ARBA00008455"/>
    </source>
</evidence>
<dbReference type="Pfam" id="PF00112">
    <property type="entry name" value="Peptidase_C1"/>
    <property type="match status" value="1"/>
</dbReference>
<dbReference type="InterPro" id="IPR013128">
    <property type="entry name" value="Peptidase_C1A"/>
</dbReference>
<feature type="domain" description="Peptidase C1A papain C-terminal" evidence="3">
    <location>
        <begin position="105"/>
        <end position="321"/>
    </location>
</feature>
<dbReference type="PROSITE" id="PS00639">
    <property type="entry name" value="THIOL_PROTEASE_HIS"/>
    <property type="match status" value="1"/>
</dbReference>
<protein>
    <submittedName>
        <fullName evidence="4">Papain family cysteine protease</fullName>
    </submittedName>
</protein>
<dbReference type="CDD" id="cd02620">
    <property type="entry name" value="Peptidase_C1A_CathepsinB"/>
    <property type="match status" value="1"/>
</dbReference>
<dbReference type="InterPro" id="IPR038765">
    <property type="entry name" value="Papain-like_cys_pep_sf"/>
</dbReference>
<evidence type="ECO:0000259" key="3">
    <source>
        <dbReference type="SMART" id="SM00645"/>
    </source>
</evidence>
<dbReference type="PANTHER" id="PTHR12411">
    <property type="entry name" value="CYSTEINE PROTEASE FAMILY C1-RELATED"/>
    <property type="match status" value="1"/>
</dbReference>
<keyword evidence="5" id="KW-1185">Reference proteome</keyword>
<dbReference type="OrthoDB" id="10058785at2759"/>
<gene>
    <name evidence="4" type="ORF">OESDEN_00637</name>
</gene>
<dbReference type="EMBL" id="KN549223">
    <property type="protein sequence ID" value="KHJ99399.1"/>
    <property type="molecule type" value="Genomic_DNA"/>
</dbReference>
<dbReference type="SMART" id="SM00645">
    <property type="entry name" value="Pept_C1"/>
    <property type="match status" value="1"/>
</dbReference>
<dbReference type="InterPro" id="IPR000668">
    <property type="entry name" value="Peptidase_C1A_C"/>
</dbReference>
<comment type="similarity">
    <text evidence="1">Belongs to the peptidase C1 family.</text>
</comment>
<name>A0A0B1TQ45_OESDE</name>
<dbReference type="PROSITE" id="PS00640">
    <property type="entry name" value="THIOL_PROTEASE_ASN"/>
    <property type="match status" value="1"/>
</dbReference>
<sequence>MLIFVALLITVGASELPTKSDSAKQSIAEDTRILTGQELVDYVNKHQKFFKAEYSPEAEEFGRSRIMDSKYIDQIDGDVIEDVDSDEEIPERIMLGGIFSRSNERPSVRPVQWDNKGKTNAHLSDTDILACCGILCGFGCMGGITTLAWAYFVREGVCTGGRYRERGVCKPYPFYPCGVHKDQPFYGDCPKGIWKTPTCRRTCQFRYNKPYLEDKIYGKRAYILPTNETVIQREIMKNGPVIASFKVYKDFLYYKSGIYVHTNGTEQGGHAVKMLGWGVENNVKYWLLANSWNTDWGENGYFRILRGENHCTIEQGAVAGMIDFERSKKAMNV</sequence>
<dbReference type="AlphaFoldDB" id="A0A0B1TQ45"/>
<dbReference type="Gene3D" id="3.90.70.10">
    <property type="entry name" value="Cysteine proteinases"/>
    <property type="match status" value="1"/>
</dbReference>
<dbReference type="GO" id="GO:0008234">
    <property type="term" value="F:cysteine-type peptidase activity"/>
    <property type="evidence" value="ECO:0007669"/>
    <property type="project" value="InterPro"/>
</dbReference>
<reference evidence="4 5" key="1">
    <citation type="submission" date="2014-03" db="EMBL/GenBank/DDBJ databases">
        <title>Draft genome of the hookworm Oesophagostomum dentatum.</title>
        <authorList>
            <person name="Mitreva M."/>
        </authorList>
    </citation>
    <scope>NUCLEOTIDE SEQUENCE [LARGE SCALE GENOMIC DNA]</scope>
    <source>
        <strain evidence="4 5">OD-Hann</strain>
    </source>
</reference>
<evidence type="ECO:0000256" key="2">
    <source>
        <dbReference type="ARBA" id="ARBA00023157"/>
    </source>
</evidence>
<keyword evidence="4" id="KW-0378">Hydrolase</keyword>
<keyword evidence="4" id="KW-0645">Protease</keyword>
<proteinExistence type="inferred from homology"/>
<evidence type="ECO:0000313" key="5">
    <source>
        <dbReference type="Proteomes" id="UP000053660"/>
    </source>
</evidence>
<organism evidence="4 5">
    <name type="scientific">Oesophagostomum dentatum</name>
    <name type="common">Nodular worm</name>
    <dbReference type="NCBI Taxonomy" id="61180"/>
    <lineage>
        <taxon>Eukaryota</taxon>
        <taxon>Metazoa</taxon>
        <taxon>Ecdysozoa</taxon>
        <taxon>Nematoda</taxon>
        <taxon>Chromadorea</taxon>
        <taxon>Rhabditida</taxon>
        <taxon>Rhabditina</taxon>
        <taxon>Rhabditomorpha</taxon>
        <taxon>Strongyloidea</taxon>
        <taxon>Strongylidae</taxon>
        <taxon>Oesophagostomum</taxon>
    </lineage>
</organism>
<dbReference type="InterPro" id="IPR025660">
    <property type="entry name" value="Pept_his_AS"/>
</dbReference>